<sequence length="147" mass="16793">MKGWGKDLGLARCSLGEKALALKRGKGQCHFVGTYCSKRDKVFKKCLTKKSTYCCFNSKLARVFQEQGRNQLGISFGSSKYPNCRGFTVDELQRIDSLKFDLEELFADLLFDAKNKMGKNFPKQINNQIPIMQKQHSLGNRNHNLSY</sequence>
<gene>
    <name evidence="1" type="ORF">REISMN_02655</name>
</gene>
<reference evidence="1 2" key="1">
    <citation type="submission" date="2014-02" db="EMBL/GenBank/DDBJ databases">
        <title>Draft genome sequence of Rickettsia buchneri sp. nov. ISO7T.</title>
        <authorList>
            <person name="Felsheim R.F."/>
            <person name="Kurtti T.J."/>
            <person name="Munderloh U.G."/>
        </authorList>
    </citation>
    <scope>NUCLEOTIDE SEQUENCE [LARGE SCALE GENOMIC DNA]</scope>
    <source>
        <strain evidence="1 2">ISO7</strain>
    </source>
</reference>
<dbReference type="Proteomes" id="UP000027161">
    <property type="component" value="Unassembled WGS sequence"/>
</dbReference>
<name>A0A8E0WMJ8_9RICK</name>
<dbReference type="EMBL" id="JFKF01000046">
    <property type="protein sequence ID" value="KDO03254.1"/>
    <property type="molecule type" value="Genomic_DNA"/>
</dbReference>
<dbReference type="AlphaFoldDB" id="A0A8E0WMJ8"/>
<dbReference type="RefSeq" id="WP_256377121.1">
    <property type="nucleotide sequence ID" value="NZ_JFKF01000046.1"/>
</dbReference>
<keyword evidence="2" id="KW-1185">Reference proteome</keyword>
<accession>A0A8E0WMJ8</accession>
<protein>
    <submittedName>
        <fullName evidence="1">Conjugal transfer mating pair stabilization protein TraN</fullName>
    </submittedName>
</protein>
<organism evidence="1 2">
    <name type="scientific">Rickettsia tamurae subsp. buchneri</name>
    <dbReference type="NCBI Taxonomy" id="1462938"/>
    <lineage>
        <taxon>Bacteria</taxon>
        <taxon>Pseudomonadati</taxon>
        <taxon>Pseudomonadota</taxon>
        <taxon>Alphaproteobacteria</taxon>
        <taxon>Rickettsiales</taxon>
        <taxon>Rickettsiaceae</taxon>
        <taxon>Rickettsieae</taxon>
        <taxon>Rickettsia</taxon>
        <taxon>spotted fever group</taxon>
    </lineage>
</organism>
<comment type="caution">
    <text evidence="1">The sequence shown here is derived from an EMBL/GenBank/DDBJ whole genome shotgun (WGS) entry which is preliminary data.</text>
</comment>
<dbReference type="InterPro" id="IPR014121">
    <property type="entry name" value="TraN_Ftype"/>
</dbReference>
<evidence type="ECO:0000313" key="1">
    <source>
        <dbReference type="EMBL" id="KDO03254.1"/>
    </source>
</evidence>
<dbReference type="Pfam" id="PF06986">
    <property type="entry name" value="F_T4SS_TraN"/>
    <property type="match status" value="1"/>
</dbReference>
<evidence type="ECO:0000313" key="2">
    <source>
        <dbReference type="Proteomes" id="UP000027161"/>
    </source>
</evidence>
<proteinExistence type="predicted"/>